<protein>
    <recommendedName>
        <fullName evidence="4">AlpA family phage regulatory protein</fullName>
    </recommendedName>
</protein>
<dbReference type="Proteomes" id="UP000255070">
    <property type="component" value="Unassembled WGS sequence"/>
</dbReference>
<evidence type="ECO:0000256" key="1">
    <source>
        <dbReference type="SAM" id="MobiDB-lite"/>
    </source>
</evidence>
<feature type="region of interest" description="Disordered" evidence="1">
    <location>
        <begin position="70"/>
        <end position="97"/>
    </location>
</feature>
<sequence>MATIAFHCTPAALDKEMAAAYCSVGVSMFEQMVQDGTAPKARRFPGRRRVAWLRSELDAWLAGLPLSDLLPPDNTGAKKPRSIKAQVIAQSPASTNL</sequence>
<organism evidence="2 3">
    <name type="scientific">Comamonas testosteroni</name>
    <name type="common">Pseudomonas testosteroni</name>
    <dbReference type="NCBI Taxonomy" id="285"/>
    <lineage>
        <taxon>Bacteria</taxon>
        <taxon>Pseudomonadati</taxon>
        <taxon>Pseudomonadota</taxon>
        <taxon>Betaproteobacteria</taxon>
        <taxon>Burkholderiales</taxon>
        <taxon>Comamonadaceae</taxon>
        <taxon>Comamonas</taxon>
    </lineage>
</organism>
<proteinExistence type="predicted"/>
<dbReference type="GeneID" id="63997927"/>
<dbReference type="EMBL" id="UFXL01000001">
    <property type="protein sequence ID" value="SUY79039.1"/>
    <property type="molecule type" value="Genomic_DNA"/>
</dbReference>
<feature type="compositionally biased region" description="Polar residues" evidence="1">
    <location>
        <begin position="88"/>
        <end position="97"/>
    </location>
</feature>
<reference evidence="2 3" key="1">
    <citation type="submission" date="2018-06" db="EMBL/GenBank/DDBJ databases">
        <authorList>
            <consortium name="Pathogen Informatics"/>
            <person name="Doyle S."/>
        </authorList>
    </citation>
    <scope>NUCLEOTIDE SEQUENCE [LARGE SCALE GENOMIC DNA]</scope>
    <source>
        <strain evidence="2 3">NCTC10698</strain>
    </source>
</reference>
<dbReference type="AlphaFoldDB" id="A0A8B4S6D0"/>
<comment type="caution">
    <text evidence="2">The sequence shown here is derived from an EMBL/GenBank/DDBJ whole genome shotgun (WGS) entry which is preliminary data.</text>
</comment>
<accession>A0A8B4S6D0</accession>
<evidence type="ECO:0008006" key="4">
    <source>
        <dbReference type="Google" id="ProtNLM"/>
    </source>
</evidence>
<name>A0A8B4S6D0_COMTE</name>
<keyword evidence="3" id="KW-1185">Reference proteome</keyword>
<evidence type="ECO:0000313" key="3">
    <source>
        <dbReference type="Proteomes" id="UP000255070"/>
    </source>
</evidence>
<dbReference type="RefSeq" id="WP_003078841.1">
    <property type="nucleotide sequence ID" value="NZ_BBJZ01000018.1"/>
</dbReference>
<evidence type="ECO:0000313" key="2">
    <source>
        <dbReference type="EMBL" id="SUY79039.1"/>
    </source>
</evidence>
<gene>
    <name evidence="2" type="ORF">NCTC10698_03969</name>
</gene>